<reference evidence="3" key="1">
    <citation type="submission" date="2022-08" db="UniProtKB">
        <authorList>
            <consortium name="EnsemblMetazoa"/>
        </authorList>
    </citation>
    <scope>IDENTIFICATION</scope>
    <source>
        <strain evidence="3">05x7-T-G4-1.051#20</strain>
    </source>
</reference>
<feature type="domain" description="Apple" evidence="2">
    <location>
        <begin position="33"/>
        <end position="101"/>
    </location>
</feature>
<evidence type="ECO:0000259" key="2">
    <source>
        <dbReference type="Pfam" id="PF00024"/>
    </source>
</evidence>
<keyword evidence="4" id="KW-1185">Reference proteome</keyword>
<dbReference type="EnsemblMetazoa" id="G22017.1">
    <property type="protein sequence ID" value="G22017.1:cds"/>
    <property type="gene ID" value="G22017"/>
</dbReference>
<keyword evidence="1" id="KW-0732">Signal</keyword>
<proteinExistence type="predicted"/>
<dbReference type="InterPro" id="IPR003609">
    <property type="entry name" value="Pan_app"/>
</dbReference>
<evidence type="ECO:0000256" key="1">
    <source>
        <dbReference type="SAM" id="SignalP"/>
    </source>
</evidence>
<accession>A0A8W8K589</accession>
<sequence>MKQTIFLLVFVVILAVRGVTISDFMSRNPTYDNRATPETNVISTLIFRSSIHCASYCTRNDECKSTMYNMNTHSCQLLSVHMDELSVTGPQSYIGWIYYERKFDGMMSTGAITTVDVETTVVSTETTQTAFGKRFKN</sequence>
<feature type="signal peptide" evidence="1">
    <location>
        <begin position="1"/>
        <end position="22"/>
    </location>
</feature>
<dbReference type="Proteomes" id="UP000005408">
    <property type="component" value="Unassembled WGS sequence"/>
</dbReference>
<name>A0A8W8K589_MAGGI</name>
<evidence type="ECO:0000313" key="4">
    <source>
        <dbReference type="Proteomes" id="UP000005408"/>
    </source>
</evidence>
<dbReference type="AlphaFoldDB" id="A0A8W8K589"/>
<organism evidence="3 4">
    <name type="scientific">Magallana gigas</name>
    <name type="common">Pacific oyster</name>
    <name type="synonym">Crassostrea gigas</name>
    <dbReference type="NCBI Taxonomy" id="29159"/>
    <lineage>
        <taxon>Eukaryota</taxon>
        <taxon>Metazoa</taxon>
        <taxon>Spiralia</taxon>
        <taxon>Lophotrochozoa</taxon>
        <taxon>Mollusca</taxon>
        <taxon>Bivalvia</taxon>
        <taxon>Autobranchia</taxon>
        <taxon>Pteriomorphia</taxon>
        <taxon>Ostreida</taxon>
        <taxon>Ostreoidea</taxon>
        <taxon>Ostreidae</taxon>
        <taxon>Magallana</taxon>
    </lineage>
</organism>
<dbReference type="SUPFAM" id="SSF57414">
    <property type="entry name" value="Hairpin loop containing domain-like"/>
    <property type="match status" value="1"/>
</dbReference>
<dbReference type="Gene3D" id="3.50.4.10">
    <property type="entry name" value="Hepatocyte Growth Factor"/>
    <property type="match status" value="1"/>
</dbReference>
<dbReference type="Pfam" id="PF00024">
    <property type="entry name" value="PAN_1"/>
    <property type="match status" value="1"/>
</dbReference>
<evidence type="ECO:0000313" key="3">
    <source>
        <dbReference type="EnsemblMetazoa" id="G22017.1:cds"/>
    </source>
</evidence>
<feature type="chain" id="PRO_5036446257" description="Apple domain-containing protein" evidence="1">
    <location>
        <begin position="23"/>
        <end position="137"/>
    </location>
</feature>
<protein>
    <recommendedName>
        <fullName evidence="2">Apple domain-containing protein</fullName>
    </recommendedName>
</protein>